<reference evidence="5" key="3">
    <citation type="submission" date="2016-05" db="EMBL/GenBank/DDBJ databases">
        <authorList>
            <person name="Dupont C."/>
            <person name="Santoro A."/>
        </authorList>
    </citation>
    <scope>NUCLEOTIDE SEQUENCE [LARGE SCALE GENOMIC DNA]</scope>
    <source>
        <strain evidence="5">U25</strain>
    </source>
</reference>
<reference evidence="3 5" key="4">
    <citation type="submission" date="2018-04" db="EMBL/GenBank/DDBJ databases">
        <title>Transcriptomics of ammonia oxidizing archaea.</title>
        <authorList>
            <person name="Carini P."/>
        </authorList>
    </citation>
    <scope>NUCLEOTIDE SEQUENCE [LARGE SCALE GENOMIC DNA]</scope>
    <source>
        <strain evidence="3 5">U25</strain>
    </source>
</reference>
<reference evidence="3" key="2">
    <citation type="submission" date="2016-05" db="EMBL/GenBank/DDBJ databases">
        <authorList>
            <person name="Lavstsen T."/>
            <person name="Jespersen J.S."/>
        </authorList>
    </citation>
    <scope>NUCLEOTIDE SEQUENCE [LARGE SCALE GENOMIC DNA]</scope>
    <source>
        <strain evidence="3">U25</strain>
    </source>
</reference>
<dbReference type="EMBL" id="LXWN01000002">
    <property type="protein sequence ID" value="PTL87431.1"/>
    <property type="molecule type" value="Genomic_DNA"/>
</dbReference>
<proteinExistence type="predicted"/>
<evidence type="ECO:0000313" key="4">
    <source>
        <dbReference type="Proteomes" id="UP000030944"/>
    </source>
</evidence>
<dbReference type="PANTHER" id="PTHR43000">
    <property type="entry name" value="DTDP-D-GLUCOSE 4,6-DEHYDRATASE-RELATED"/>
    <property type="match status" value="1"/>
</dbReference>
<organism evidence="2 4">
    <name type="scientific">Candidatus Nitrosopelagicus brevis</name>
    <dbReference type="NCBI Taxonomy" id="1410606"/>
    <lineage>
        <taxon>Archaea</taxon>
        <taxon>Nitrososphaerota</taxon>
    </lineage>
</organism>
<dbReference type="EMBL" id="CP007026">
    <property type="protein sequence ID" value="AJA93037.1"/>
    <property type="molecule type" value="Genomic_DNA"/>
</dbReference>
<dbReference type="InterPro" id="IPR036291">
    <property type="entry name" value="NAD(P)-bd_dom_sf"/>
</dbReference>
<feature type="domain" description="NAD(P)-binding" evidence="1">
    <location>
        <begin position="4"/>
        <end position="299"/>
    </location>
</feature>
<name>A0A0A7V1W9_9ARCH</name>
<dbReference type="STRING" id="1410606.T478_0175"/>
<dbReference type="SUPFAM" id="SSF51735">
    <property type="entry name" value="NAD(P)-binding Rossmann-fold domains"/>
    <property type="match status" value="1"/>
</dbReference>
<evidence type="ECO:0000259" key="1">
    <source>
        <dbReference type="Pfam" id="PF16363"/>
    </source>
</evidence>
<dbReference type="Gene3D" id="3.40.50.720">
    <property type="entry name" value="NAD(P)-binding Rossmann-like Domain"/>
    <property type="match status" value="1"/>
</dbReference>
<dbReference type="Proteomes" id="UP000241022">
    <property type="component" value="Unassembled WGS sequence"/>
</dbReference>
<protein>
    <submittedName>
        <fullName evidence="2">Putative dTDP-glucose 4,6-dehydratase</fullName>
    </submittedName>
</protein>
<dbReference type="Gene3D" id="3.90.25.10">
    <property type="entry name" value="UDP-galactose 4-epimerase, domain 1"/>
    <property type="match status" value="1"/>
</dbReference>
<dbReference type="KEGG" id="nbv:T478_0175"/>
<gene>
    <name evidence="3" type="ORF">A7X95_05945</name>
    <name evidence="2" type="ORF">T478_0175</name>
</gene>
<evidence type="ECO:0000313" key="3">
    <source>
        <dbReference type="EMBL" id="PTL87431.1"/>
    </source>
</evidence>
<accession>A0A0A7V1W9</accession>
<sequence>MNVLVTGADGFIPSFVCDRLVELGANVTALVRRNSSNVIKSIPHLKTHLKIRWGEISDLSLLVQETKDTDIIYHLGAQSHVQYSLHNPLETYVTNTVGTANVLEAARINDVRKIVHAGSAEVYGKPNKVPITEDNELVPRSPYAAGKVASDRLMFSYFCTYDMPVVMSRFFGIYGPRQSIEKAIPKFILKILNNEPPVVYGDGKQSRDYMYVTDAADAYAKLGVANDVDGQVINIGTGTELTIADLAQKILDLMNSDLKPIFSGKINPGEAGRLFTDPTNCMKKLDWSPKIGLEEGLKNTIDYFTENKELYKHLDVVV</sequence>
<dbReference type="HOGENOM" id="CLU_007383_1_7_2"/>
<evidence type="ECO:0000313" key="2">
    <source>
        <dbReference type="EMBL" id="AJA93037.1"/>
    </source>
</evidence>
<dbReference type="InterPro" id="IPR016040">
    <property type="entry name" value="NAD(P)-bd_dom"/>
</dbReference>
<dbReference type="Pfam" id="PF16363">
    <property type="entry name" value="GDP_Man_Dehyd"/>
    <property type="match status" value="1"/>
</dbReference>
<keyword evidence="5" id="KW-1185">Reference proteome</keyword>
<dbReference type="Proteomes" id="UP000030944">
    <property type="component" value="Chromosome"/>
</dbReference>
<evidence type="ECO:0000313" key="5">
    <source>
        <dbReference type="Proteomes" id="UP000241022"/>
    </source>
</evidence>
<reference evidence="2 4" key="1">
    <citation type="journal article" date="2015" name="Proc. Natl. Acad. Sci. U.S.A.">
        <title>Genomic and proteomic characterization of "Candidatus Nitrosopelagicus brevis": An ammonia-oxidizing archaeon from the open ocean.</title>
        <authorList>
            <person name="Santoro A.E."/>
            <person name="Dupont C.L."/>
            <person name="Richter R.A."/>
            <person name="Craig M.T."/>
            <person name="Carini P."/>
            <person name="McIlvin M.R."/>
            <person name="Yang Y."/>
            <person name="Orsi W.D."/>
            <person name="Moran D.M."/>
            <person name="Saito M.A."/>
        </authorList>
    </citation>
    <scope>NUCLEOTIDE SEQUENCE [LARGE SCALE GENOMIC DNA]</scope>
    <source>
        <strain evidence="2">CN25</strain>
        <strain evidence="4">V2</strain>
    </source>
</reference>
<dbReference type="AlphaFoldDB" id="A0A0A7V1W9"/>